<protein>
    <submittedName>
        <fullName evidence="1">Uncharacterized protein</fullName>
    </submittedName>
</protein>
<dbReference type="AlphaFoldDB" id="A0A9X2NK49"/>
<accession>A0A9X2NK49</accession>
<evidence type="ECO:0000313" key="1">
    <source>
        <dbReference type="EMBL" id="MCR6488255.1"/>
    </source>
</evidence>
<dbReference type="EMBL" id="JAMXQV010000024">
    <property type="protein sequence ID" value="MCR6488255.1"/>
    <property type="molecule type" value="Genomic_DNA"/>
</dbReference>
<reference evidence="1" key="1">
    <citation type="submission" date="2022-06" db="EMBL/GenBank/DDBJ databases">
        <title>Amycolatopsis iheyaensis sp. nov., a new species of the genus Amycolatopsis isolated from soil in Iheya island, Japan.</title>
        <authorList>
            <person name="Ngamcharungchit C."/>
            <person name="Kanto H."/>
            <person name="Take A."/>
            <person name="Intra B."/>
            <person name="Matsumoto A."/>
            <person name="Panbangred W."/>
            <person name="Inahashi Y."/>
        </authorList>
    </citation>
    <scope>NUCLEOTIDE SEQUENCE</scope>
    <source>
        <strain evidence="1">OK19-0408</strain>
    </source>
</reference>
<organism evidence="1 2">
    <name type="scientific">Amycolatopsis iheyensis</name>
    <dbReference type="NCBI Taxonomy" id="2945988"/>
    <lineage>
        <taxon>Bacteria</taxon>
        <taxon>Bacillati</taxon>
        <taxon>Actinomycetota</taxon>
        <taxon>Actinomycetes</taxon>
        <taxon>Pseudonocardiales</taxon>
        <taxon>Pseudonocardiaceae</taxon>
        <taxon>Amycolatopsis</taxon>
    </lineage>
</organism>
<name>A0A9X2NK49_9PSEU</name>
<dbReference type="RefSeq" id="WP_257924819.1">
    <property type="nucleotide sequence ID" value="NZ_JAMXQV010000024.1"/>
</dbReference>
<sequence length="60" mass="6678">MAWLLRERATGHEWRVGNSDLAWDIGGYDTARFELHVLDKAAAGTPEVRPIESQDKGRAG</sequence>
<dbReference type="Proteomes" id="UP001144096">
    <property type="component" value="Unassembled WGS sequence"/>
</dbReference>
<proteinExistence type="predicted"/>
<comment type="caution">
    <text evidence="1">The sequence shown here is derived from an EMBL/GenBank/DDBJ whole genome shotgun (WGS) entry which is preliminary data.</text>
</comment>
<gene>
    <name evidence="1" type="ORF">M8542_36040</name>
</gene>
<evidence type="ECO:0000313" key="2">
    <source>
        <dbReference type="Proteomes" id="UP001144096"/>
    </source>
</evidence>
<keyword evidence="2" id="KW-1185">Reference proteome</keyword>